<keyword evidence="3" id="KW-1185">Reference proteome</keyword>
<keyword evidence="1" id="KW-1133">Transmembrane helix</keyword>
<evidence type="ECO:0000256" key="1">
    <source>
        <dbReference type="SAM" id="Phobius"/>
    </source>
</evidence>
<feature type="transmembrane region" description="Helical" evidence="1">
    <location>
        <begin position="67"/>
        <end position="86"/>
    </location>
</feature>
<sequence length="118" mass="12582">MKRGLPVELKAVRLLLFITAGLTLLAVVGALMVVEVDAVILGELTWVALPGVLALVFALRLPRGGRVLFWGIAVLQVLTLLLALGNLPSPSALTQMLLPLLTLGLLTRARAREALLSR</sequence>
<dbReference type="STRING" id="1122192.SAMN02745673_02605"/>
<feature type="transmembrane region" description="Helical" evidence="1">
    <location>
        <begin position="40"/>
        <end position="60"/>
    </location>
</feature>
<evidence type="ECO:0000313" key="2">
    <source>
        <dbReference type="EMBL" id="SKA12237.1"/>
    </source>
</evidence>
<gene>
    <name evidence="2" type="ORF">SAMN02745673_02605</name>
</gene>
<proteinExistence type="predicted"/>
<dbReference type="Proteomes" id="UP000190637">
    <property type="component" value="Unassembled WGS sequence"/>
</dbReference>
<feature type="transmembrane region" description="Helical" evidence="1">
    <location>
        <begin position="12"/>
        <end position="34"/>
    </location>
</feature>
<protein>
    <submittedName>
        <fullName evidence="2">Uncharacterized protein</fullName>
    </submittedName>
</protein>
<name>A0A1T4R8J4_9ACTN</name>
<reference evidence="2 3" key="1">
    <citation type="submission" date="2017-02" db="EMBL/GenBank/DDBJ databases">
        <authorList>
            <person name="Peterson S.W."/>
        </authorList>
    </citation>
    <scope>NUCLEOTIDE SEQUENCE [LARGE SCALE GENOMIC DNA]</scope>
    <source>
        <strain evidence="2 3">DSM 45154</strain>
    </source>
</reference>
<dbReference type="RefSeq" id="WP_078761906.1">
    <property type="nucleotide sequence ID" value="NZ_FUWS01000006.1"/>
</dbReference>
<evidence type="ECO:0000313" key="3">
    <source>
        <dbReference type="Proteomes" id="UP000190637"/>
    </source>
</evidence>
<organism evidence="2 3">
    <name type="scientific">Marinactinospora thermotolerans DSM 45154</name>
    <dbReference type="NCBI Taxonomy" id="1122192"/>
    <lineage>
        <taxon>Bacteria</taxon>
        <taxon>Bacillati</taxon>
        <taxon>Actinomycetota</taxon>
        <taxon>Actinomycetes</taxon>
        <taxon>Streptosporangiales</taxon>
        <taxon>Nocardiopsidaceae</taxon>
        <taxon>Marinactinospora</taxon>
    </lineage>
</organism>
<dbReference type="AlphaFoldDB" id="A0A1T4R8J4"/>
<dbReference type="EMBL" id="FUWS01000006">
    <property type="protein sequence ID" value="SKA12237.1"/>
    <property type="molecule type" value="Genomic_DNA"/>
</dbReference>
<dbReference type="OrthoDB" id="3437011at2"/>
<keyword evidence="1" id="KW-0812">Transmembrane</keyword>
<keyword evidence="1" id="KW-0472">Membrane</keyword>
<accession>A0A1T4R8J4</accession>